<dbReference type="GO" id="GO:0006508">
    <property type="term" value="P:proteolysis"/>
    <property type="evidence" value="ECO:0007669"/>
    <property type="project" value="InterPro"/>
</dbReference>
<dbReference type="CDD" id="cd01100">
    <property type="entry name" value="APPLE_Factor_XI_like"/>
    <property type="match status" value="9"/>
</dbReference>
<feature type="domain" description="Apple" evidence="4">
    <location>
        <begin position="199"/>
        <end position="283"/>
    </location>
</feature>
<keyword evidence="3" id="KW-0732">Signal</keyword>
<dbReference type="PROSITE" id="PS50948">
    <property type="entry name" value="PAN"/>
    <property type="match status" value="7"/>
</dbReference>
<evidence type="ECO:0000259" key="4">
    <source>
        <dbReference type="PROSITE" id="PS50948"/>
    </source>
</evidence>
<feature type="domain" description="Apple" evidence="4">
    <location>
        <begin position="736"/>
        <end position="820"/>
    </location>
</feature>
<keyword evidence="6" id="KW-1185">Reference proteome</keyword>
<dbReference type="Proteomes" id="UP000606274">
    <property type="component" value="Unassembled WGS sequence"/>
</dbReference>
<dbReference type="SMART" id="SM00223">
    <property type="entry name" value="APPLE"/>
    <property type="match status" value="12"/>
</dbReference>
<dbReference type="EMBL" id="JABFDY010000022">
    <property type="protein sequence ID" value="KAF7691290.1"/>
    <property type="molecule type" value="Genomic_DNA"/>
</dbReference>
<evidence type="ECO:0000313" key="5">
    <source>
        <dbReference type="EMBL" id="KAF7691290.1"/>
    </source>
</evidence>
<dbReference type="Pfam" id="PF14295">
    <property type="entry name" value="PAN_4"/>
    <property type="match status" value="10"/>
</dbReference>
<feature type="domain" description="Apple" evidence="4">
    <location>
        <begin position="109"/>
        <end position="192"/>
    </location>
</feature>
<reference evidence="5" key="1">
    <citation type="submission" date="2020-08" db="EMBL/GenBank/DDBJ databases">
        <title>Chromosome-level assembly of Southern catfish (Silurus meridionalis) provides insights into visual adaptation to the nocturnal and benthic lifestyles.</title>
        <authorList>
            <person name="Zhang Y."/>
            <person name="Wang D."/>
            <person name="Peng Z."/>
        </authorList>
    </citation>
    <scope>NUCLEOTIDE SEQUENCE</scope>
    <source>
        <strain evidence="5">SWU-2019-XX</strain>
        <tissue evidence="5">Muscle</tissue>
    </source>
</reference>
<dbReference type="GO" id="GO:0005576">
    <property type="term" value="C:extracellular region"/>
    <property type="evidence" value="ECO:0007669"/>
    <property type="project" value="InterPro"/>
</dbReference>
<feature type="domain" description="Apple" evidence="4">
    <location>
        <begin position="916"/>
        <end position="1000"/>
    </location>
</feature>
<dbReference type="InterPro" id="IPR003609">
    <property type="entry name" value="Pan_app"/>
</dbReference>
<protein>
    <recommendedName>
        <fullName evidence="4">Apple domain-containing protein</fullName>
    </recommendedName>
</protein>
<gene>
    <name evidence="5" type="ORF">HF521_011587</name>
</gene>
<evidence type="ECO:0000256" key="3">
    <source>
        <dbReference type="SAM" id="SignalP"/>
    </source>
</evidence>
<comment type="caution">
    <text evidence="5">The sequence shown here is derived from an EMBL/GenBank/DDBJ whole genome shotgun (WGS) entry which is preliminary data.</text>
</comment>
<feature type="domain" description="Apple" evidence="4">
    <location>
        <begin position="555"/>
        <end position="636"/>
    </location>
</feature>
<sequence>MRVYLLILLVSVLKESSGKVHLPAVDLDLIGDDVLWIYSPDVQHCQLACTQHHFCSFFTFFRSDWSKDNRTFSCYLKHTTSGFPSGFAMLKGVTSGFKLMPHDYETSACLSSTYQDVDFPGSDYLQVTLNTPEDCQKQCTSDSDCQFFSYNTETFPDAETRKKCFLKFRWTVPIPSVLKKTPGLVSGFSESLYKTIEDCKEEIFANTHYRGNDFENVSAASPEHCQFLCSAHPSCTHFTYTTSKYSTEPEIKMHCFMKHTQNVSQLLPVREEELFSGFPTRNCKPSNVWATTRYEGLHFFGHDYHDFEADSLENCQEMCTKDPDCHFYTYVLPFYRDKNIRKKCFLKFRWNVPIPSSLIQTSGVVSGFSDYVQKTTGFKEKCKKEIFANRHYRGNDFENVPAASPQHCQFLCSTHPRCTHFTFTTSKYSTDPEINMHCFLKHTQNVSELVSVGEEELFSGFPSQICKPSNAINYNEGHVYRDFKTDTPKICQEMCTKDPDCHFYTYILPSYHDESLRKKCFLKFYWTVSTPSVVLKTPGVVSGFSNSQYKTKEECEIFAKTHYRGNDFENVPAASPQHCQFLCITHPRCTHFTYATFKYSTDPKIKMHCFLKHTQNINQLEPVREEELFSGFPTRNCKPSNVWATTRYEGLQFFGHDYHDFEADSFENCQEMCTKDPDCHFYTYVPPFYHEKDIRKKCFLKFSWNVPIPSSLIQTLGVVSGFSDSVQKTTGFKEKCKEEIFAKTHYPGNDFENVPAASPQHCQFLCSTHPRCTHFTYTTSKYSTDPEINMHCYMKNTKNISELVPVRREELFSGFSTQNCEPSNGWATTRYESLHFLGHDYRDFKTETSEICREMCTKDPDCHFYTYFLPSYHIESTRKKCFLKFHWTVPIPLVLKKIPGIVSAFSKSLHKPKDECKEDFFANKHYRGNDFENVPAASPQHCQFLCSTHPRCTHFTYTTSKYSTDPEINMHCFLKHTQNVSELVPVGEEELFSGFPTRNCKPSYGWARTRYEGLHFLGHDYCDFKTDTSEICREMCMKDPDCLFYTYVLPFYHDESIRHGCYLKKIMTLPRPEKDTKEDNSCCVQ</sequence>
<evidence type="ECO:0000313" key="6">
    <source>
        <dbReference type="Proteomes" id="UP000606274"/>
    </source>
</evidence>
<dbReference type="PANTHER" id="PTHR33946">
    <property type="match status" value="1"/>
</dbReference>
<evidence type="ECO:0000256" key="2">
    <source>
        <dbReference type="ARBA" id="ARBA00023157"/>
    </source>
</evidence>
<organism evidence="5 6">
    <name type="scientific">Silurus meridionalis</name>
    <name type="common">Southern catfish</name>
    <name type="synonym">Silurus soldatovi meridionalis</name>
    <dbReference type="NCBI Taxonomy" id="175797"/>
    <lineage>
        <taxon>Eukaryota</taxon>
        <taxon>Metazoa</taxon>
        <taxon>Chordata</taxon>
        <taxon>Craniata</taxon>
        <taxon>Vertebrata</taxon>
        <taxon>Euteleostomi</taxon>
        <taxon>Actinopterygii</taxon>
        <taxon>Neopterygii</taxon>
        <taxon>Teleostei</taxon>
        <taxon>Ostariophysi</taxon>
        <taxon>Siluriformes</taxon>
        <taxon>Siluridae</taxon>
        <taxon>Silurus</taxon>
    </lineage>
</organism>
<dbReference type="InterPro" id="IPR000177">
    <property type="entry name" value="Apple"/>
</dbReference>
<feature type="domain" description="Apple" evidence="4">
    <location>
        <begin position="382"/>
        <end position="466"/>
    </location>
</feature>
<dbReference type="Gene3D" id="3.50.4.10">
    <property type="entry name" value="Hepatocyte Growth Factor"/>
    <property type="match status" value="12"/>
</dbReference>
<feature type="domain" description="Apple" evidence="4">
    <location>
        <begin position="637"/>
        <end position="726"/>
    </location>
</feature>
<feature type="chain" id="PRO_5035757067" description="Apple domain-containing protein" evidence="3">
    <location>
        <begin position="19"/>
        <end position="1085"/>
    </location>
</feature>
<accession>A0A8T0AID5</accession>
<dbReference type="Pfam" id="PF00024">
    <property type="entry name" value="PAN_1"/>
    <property type="match status" value="2"/>
</dbReference>
<proteinExistence type="predicted"/>
<dbReference type="PANTHER" id="PTHR33946:SF4">
    <property type="entry name" value="COAGULATION FACTOR XI"/>
    <property type="match status" value="1"/>
</dbReference>
<dbReference type="SUPFAM" id="SSF57414">
    <property type="entry name" value="Hairpin loop containing domain-like"/>
    <property type="match status" value="1"/>
</dbReference>
<keyword evidence="2" id="KW-1015">Disulfide bond</keyword>
<feature type="signal peptide" evidence="3">
    <location>
        <begin position="1"/>
        <end position="18"/>
    </location>
</feature>
<evidence type="ECO:0000256" key="1">
    <source>
        <dbReference type="ARBA" id="ARBA00022737"/>
    </source>
</evidence>
<name>A0A8T0AID5_SILME</name>
<dbReference type="AlphaFoldDB" id="A0A8T0AID5"/>
<keyword evidence="1" id="KW-0677">Repeat</keyword>